<dbReference type="Pfam" id="PF23259">
    <property type="entry name" value="CHX17_C"/>
    <property type="match status" value="1"/>
</dbReference>
<evidence type="ECO:0000313" key="8">
    <source>
        <dbReference type="Proteomes" id="UP001163823"/>
    </source>
</evidence>
<evidence type="ECO:0000256" key="4">
    <source>
        <dbReference type="ARBA" id="ARBA00023065"/>
    </source>
</evidence>
<protein>
    <submittedName>
        <fullName evidence="7">Cation/H(+) antiporter like</fullName>
    </submittedName>
</protein>
<keyword evidence="8" id="KW-1185">Reference proteome</keyword>
<feature type="domain" description="Cation/H(+) antiporter central" evidence="5">
    <location>
        <begin position="1"/>
        <end position="118"/>
    </location>
</feature>
<keyword evidence="3" id="KW-0630">Potassium</keyword>
<dbReference type="EMBL" id="JARAOO010000009">
    <property type="protein sequence ID" value="KAJ7955355.1"/>
    <property type="molecule type" value="Genomic_DNA"/>
</dbReference>
<proteinExistence type="predicted"/>
<evidence type="ECO:0000256" key="3">
    <source>
        <dbReference type="ARBA" id="ARBA00022958"/>
    </source>
</evidence>
<evidence type="ECO:0000259" key="5">
    <source>
        <dbReference type="Pfam" id="PF23256"/>
    </source>
</evidence>
<name>A0AAD7LC16_QUISA</name>
<dbReference type="Pfam" id="PF23256">
    <property type="entry name" value="CHX17_2nd"/>
    <property type="match status" value="1"/>
</dbReference>
<keyword evidence="2" id="KW-0633">Potassium transport</keyword>
<gene>
    <name evidence="7" type="ORF">O6P43_021961</name>
</gene>
<dbReference type="GO" id="GO:0012505">
    <property type="term" value="C:endomembrane system"/>
    <property type="evidence" value="ECO:0007669"/>
    <property type="project" value="TreeGrafter"/>
</dbReference>
<dbReference type="InterPro" id="IPR057291">
    <property type="entry name" value="CHX17_2nd"/>
</dbReference>
<sequence>MVHKARNNGLPFWNKKRNDQDQVVIAFEAYGKLSSVTVRPMTVISALSNIREDICTRAHQKRAAMILLPIHKHQRVDVSMESLGHTLHSMNESVLSHAPCSVGILIDRGLGGTSQVSSSDVSYKIVVPFFGGRDDREALAYGMRMAEHPGILLTVVKFTAPLGKTLTFGAKLVGIDVNKDKKVLTEADESVKDEKAADEAVLTEFFSTHGQNKEKSLMYEERLVTSKADIMTALK</sequence>
<organism evidence="7 8">
    <name type="scientific">Quillaja saponaria</name>
    <name type="common">Soap bark tree</name>
    <dbReference type="NCBI Taxonomy" id="32244"/>
    <lineage>
        <taxon>Eukaryota</taxon>
        <taxon>Viridiplantae</taxon>
        <taxon>Streptophyta</taxon>
        <taxon>Embryophyta</taxon>
        <taxon>Tracheophyta</taxon>
        <taxon>Spermatophyta</taxon>
        <taxon>Magnoliopsida</taxon>
        <taxon>eudicotyledons</taxon>
        <taxon>Gunneridae</taxon>
        <taxon>Pentapetalae</taxon>
        <taxon>rosids</taxon>
        <taxon>fabids</taxon>
        <taxon>Fabales</taxon>
        <taxon>Quillajaceae</taxon>
        <taxon>Quillaja</taxon>
    </lineage>
</organism>
<dbReference type="Proteomes" id="UP001163823">
    <property type="component" value="Chromosome 9"/>
</dbReference>
<dbReference type="InterPro" id="IPR057290">
    <property type="entry name" value="CHX17_C"/>
</dbReference>
<dbReference type="Gene3D" id="3.40.50.12370">
    <property type="match status" value="1"/>
</dbReference>
<dbReference type="GO" id="GO:0006813">
    <property type="term" value="P:potassium ion transport"/>
    <property type="evidence" value="ECO:0007669"/>
    <property type="project" value="UniProtKB-KW"/>
</dbReference>
<dbReference type="PANTHER" id="PTHR32468">
    <property type="entry name" value="CATION/H + ANTIPORTER"/>
    <property type="match status" value="1"/>
</dbReference>
<accession>A0AAD7LC16</accession>
<comment type="caution">
    <text evidence="7">The sequence shown here is derived from an EMBL/GenBank/DDBJ whole genome shotgun (WGS) entry which is preliminary data.</text>
</comment>
<evidence type="ECO:0000313" key="7">
    <source>
        <dbReference type="EMBL" id="KAJ7955355.1"/>
    </source>
</evidence>
<keyword evidence="1" id="KW-0813">Transport</keyword>
<feature type="domain" description="Cation/H(+) antiporter C-terminal" evidence="6">
    <location>
        <begin position="124"/>
        <end position="161"/>
    </location>
</feature>
<evidence type="ECO:0000256" key="1">
    <source>
        <dbReference type="ARBA" id="ARBA00022448"/>
    </source>
</evidence>
<evidence type="ECO:0000259" key="6">
    <source>
        <dbReference type="Pfam" id="PF23259"/>
    </source>
</evidence>
<evidence type="ECO:0000256" key="2">
    <source>
        <dbReference type="ARBA" id="ARBA00022538"/>
    </source>
</evidence>
<dbReference type="KEGG" id="qsa:O6P43_021961"/>
<dbReference type="PANTHER" id="PTHR32468:SF81">
    <property type="entry name" value="CATION_H(+) ANTIPORTER 19"/>
    <property type="match status" value="1"/>
</dbReference>
<dbReference type="GO" id="GO:0006885">
    <property type="term" value="P:regulation of pH"/>
    <property type="evidence" value="ECO:0007669"/>
    <property type="project" value="TreeGrafter"/>
</dbReference>
<dbReference type="GO" id="GO:0098662">
    <property type="term" value="P:inorganic cation transmembrane transport"/>
    <property type="evidence" value="ECO:0007669"/>
    <property type="project" value="TreeGrafter"/>
</dbReference>
<dbReference type="AlphaFoldDB" id="A0AAD7LC16"/>
<dbReference type="InterPro" id="IPR050794">
    <property type="entry name" value="CPA2_transporter"/>
</dbReference>
<reference evidence="7" key="1">
    <citation type="journal article" date="2023" name="Science">
        <title>Elucidation of the pathway for biosynthesis of saponin adjuvants from the soapbark tree.</title>
        <authorList>
            <person name="Reed J."/>
            <person name="Orme A."/>
            <person name="El-Demerdash A."/>
            <person name="Owen C."/>
            <person name="Martin L.B.B."/>
            <person name="Misra R.C."/>
            <person name="Kikuchi S."/>
            <person name="Rejzek M."/>
            <person name="Martin A.C."/>
            <person name="Harkess A."/>
            <person name="Leebens-Mack J."/>
            <person name="Louveau T."/>
            <person name="Stephenson M.J."/>
            <person name="Osbourn A."/>
        </authorList>
    </citation>
    <scope>NUCLEOTIDE SEQUENCE</scope>
    <source>
        <strain evidence="7">S10</strain>
    </source>
</reference>
<keyword evidence="4" id="KW-0406">Ion transport</keyword>